<dbReference type="Gene3D" id="3.10.20.310">
    <property type="entry name" value="membrane protein fhac"/>
    <property type="match status" value="1"/>
</dbReference>
<dbReference type="InterPro" id="IPR000184">
    <property type="entry name" value="Bac_surfAg_D15"/>
</dbReference>
<dbReference type="PANTHER" id="PTHR12815:SF47">
    <property type="entry name" value="TRANSLOCATION AND ASSEMBLY MODULE SUBUNIT TAMA"/>
    <property type="match status" value="1"/>
</dbReference>
<dbReference type="AlphaFoldDB" id="A0A644ZEU9"/>
<keyword evidence="4" id="KW-0472">Membrane</keyword>
<dbReference type="Gene3D" id="2.40.160.50">
    <property type="entry name" value="membrane protein fhac: a member of the omp85/tpsb transporter family"/>
    <property type="match status" value="1"/>
</dbReference>
<reference evidence="7" key="1">
    <citation type="submission" date="2019-08" db="EMBL/GenBank/DDBJ databases">
        <authorList>
            <person name="Kucharzyk K."/>
            <person name="Murdoch R.W."/>
            <person name="Higgins S."/>
            <person name="Loffler F."/>
        </authorList>
    </citation>
    <scope>NUCLEOTIDE SEQUENCE</scope>
</reference>
<accession>A0A644ZEU9</accession>
<feature type="domain" description="Bacterial surface antigen (D15)" evidence="6">
    <location>
        <begin position="360"/>
        <end position="758"/>
    </location>
</feature>
<evidence type="ECO:0000259" key="6">
    <source>
        <dbReference type="Pfam" id="PF01103"/>
    </source>
</evidence>
<comment type="subcellular location">
    <subcellularLocation>
        <location evidence="1">Membrane</location>
    </subcellularLocation>
</comment>
<keyword evidence="3" id="KW-0732">Signal</keyword>
<evidence type="ECO:0000313" key="7">
    <source>
        <dbReference type="EMBL" id="MPM39402.1"/>
    </source>
</evidence>
<comment type="caution">
    <text evidence="7">The sequence shown here is derived from an EMBL/GenBank/DDBJ whole genome shotgun (WGS) entry which is preliminary data.</text>
</comment>
<name>A0A644ZEU9_9ZZZZ</name>
<dbReference type="PANTHER" id="PTHR12815">
    <property type="entry name" value="SORTING AND ASSEMBLY MACHINERY SAMM50 PROTEIN FAMILY MEMBER"/>
    <property type="match status" value="1"/>
</dbReference>
<dbReference type="GO" id="GO:0019867">
    <property type="term" value="C:outer membrane"/>
    <property type="evidence" value="ECO:0007669"/>
    <property type="project" value="InterPro"/>
</dbReference>
<evidence type="ECO:0000256" key="2">
    <source>
        <dbReference type="ARBA" id="ARBA00022692"/>
    </source>
</evidence>
<dbReference type="EMBL" id="VSSQ01008626">
    <property type="protein sequence ID" value="MPM39402.1"/>
    <property type="molecule type" value="Genomic_DNA"/>
</dbReference>
<dbReference type="PROSITE" id="PS51257">
    <property type="entry name" value="PROKAR_LIPOPROTEIN"/>
    <property type="match status" value="1"/>
</dbReference>
<keyword evidence="2" id="KW-0812">Transmembrane</keyword>
<evidence type="ECO:0000256" key="5">
    <source>
        <dbReference type="ARBA" id="ARBA00023237"/>
    </source>
</evidence>
<protein>
    <submittedName>
        <fullName evidence="7">Outer membrane protein assembly factor BamA</fullName>
    </submittedName>
</protein>
<sequence length="758" mass="86810">MRFHFCNIFLVLLAGVLLLLSSCSTVRVVPEGRSVLKENIVEVTNSEDVTPSTLSQYIRQQPNTSFLFGWNPFVAIYNWSNGKDNGWDRFVKKVGQPPVILDTFLVNRSTENIKNHLSAIGYFNSKVADTIITKNKKSSVFYYVTLGDSYIINDLSYTIRDTAIDRAVNPILNPSLIRKGERLAEDVLDKESERIASYLRDKGYYNFSKNYFFFEADTLRRDGTADLHVLVENHTRNETPNDARSHNIYRIREISLFPDFDPMRGREDTSGTYLQVKLQDFDIYHRGTRTIKNRVLEKMNTLRKGDLYNESEATNTYNRFVALRYFSGVNIQFDEVPADSSQREREVDCTIRLTPSKSQGYKLNLEASSNSNNLFGISPAVSYYHKNLFKGGEWFTLGFMGNFQFKLNEQIRSTELGISAGLSVPSFLLIPDSLFKTNVPRTDINLGYNYQNRPEFTRNLISLNYGYSWRSGERFFYSVNPLQISIVKLFNLNPTFYETLKDPFLRNAYRNHFDLGSGATVYYTTDASAIPSKTFFYARWTNDIAGNILSLFNNTLTSDTTGSKTIWNTPYAQYLRTDLTIGYTWKPNPDNAIATRFNIGAGFAYGNSRVLPFEKLFYAGGANSLRGWQPRSVGPGSAAIDSTFSIPNQTGDLKIEANIEYRFRMFWRVEGALFADIGNIWTLRNEPGREDGLFRIGDFYESIAVNWGAGARLNLDFVILRLDLGMVARDPYLKSWIGPKRWFRENTYSLQFGVGYPF</sequence>
<evidence type="ECO:0000256" key="3">
    <source>
        <dbReference type="ARBA" id="ARBA00022729"/>
    </source>
</evidence>
<evidence type="ECO:0000256" key="1">
    <source>
        <dbReference type="ARBA" id="ARBA00004370"/>
    </source>
</evidence>
<organism evidence="7">
    <name type="scientific">bioreactor metagenome</name>
    <dbReference type="NCBI Taxonomy" id="1076179"/>
    <lineage>
        <taxon>unclassified sequences</taxon>
        <taxon>metagenomes</taxon>
        <taxon>ecological metagenomes</taxon>
    </lineage>
</organism>
<gene>
    <name evidence="7" type="primary">bamA_29</name>
    <name evidence="7" type="ORF">SDC9_86035</name>
</gene>
<proteinExistence type="predicted"/>
<evidence type="ECO:0000256" key="4">
    <source>
        <dbReference type="ARBA" id="ARBA00023136"/>
    </source>
</evidence>
<dbReference type="InterPro" id="IPR039910">
    <property type="entry name" value="D15-like"/>
</dbReference>
<keyword evidence="5" id="KW-0998">Cell outer membrane</keyword>
<dbReference type="Pfam" id="PF01103">
    <property type="entry name" value="Omp85"/>
    <property type="match status" value="1"/>
</dbReference>